<organism evidence="2 3">
    <name type="scientific">Pleuronectes platessa</name>
    <name type="common">European plaice</name>
    <dbReference type="NCBI Taxonomy" id="8262"/>
    <lineage>
        <taxon>Eukaryota</taxon>
        <taxon>Metazoa</taxon>
        <taxon>Chordata</taxon>
        <taxon>Craniata</taxon>
        <taxon>Vertebrata</taxon>
        <taxon>Euteleostomi</taxon>
        <taxon>Actinopterygii</taxon>
        <taxon>Neopterygii</taxon>
        <taxon>Teleostei</taxon>
        <taxon>Neoteleostei</taxon>
        <taxon>Acanthomorphata</taxon>
        <taxon>Carangaria</taxon>
        <taxon>Pleuronectiformes</taxon>
        <taxon>Pleuronectoidei</taxon>
        <taxon>Pleuronectidae</taxon>
        <taxon>Pleuronectes</taxon>
    </lineage>
</organism>
<evidence type="ECO:0000313" key="3">
    <source>
        <dbReference type="Proteomes" id="UP001153269"/>
    </source>
</evidence>
<dbReference type="EMBL" id="CADEAL010003993">
    <property type="protein sequence ID" value="CAB1448937.1"/>
    <property type="molecule type" value="Genomic_DNA"/>
</dbReference>
<dbReference type="AlphaFoldDB" id="A0A9N7Z3X9"/>
<reference evidence="2" key="1">
    <citation type="submission" date="2020-03" db="EMBL/GenBank/DDBJ databases">
        <authorList>
            <person name="Weist P."/>
        </authorList>
    </citation>
    <scope>NUCLEOTIDE SEQUENCE</scope>
</reference>
<comment type="caution">
    <text evidence="2">The sequence shown here is derived from an EMBL/GenBank/DDBJ whole genome shotgun (WGS) entry which is preliminary data.</text>
</comment>
<feature type="compositionally biased region" description="Pro residues" evidence="1">
    <location>
        <begin position="190"/>
        <end position="203"/>
    </location>
</feature>
<evidence type="ECO:0000256" key="1">
    <source>
        <dbReference type="SAM" id="MobiDB-lite"/>
    </source>
</evidence>
<keyword evidence="3" id="KW-1185">Reference proteome</keyword>
<evidence type="ECO:0000313" key="2">
    <source>
        <dbReference type="EMBL" id="CAB1448937.1"/>
    </source>
</evidence>
<gene>
    <name evidence="2" type="ORF">PLEPLA_LOCUS36587</name>
</gene>
<dbReference type="Proteomes" id="UP001153269">
    <property type="component" value="Unassembled WGS sequence"/>
</dbReference>
<proteinExistence type="predicted"/>
<feature type="region of interest" description="Disordered" evidence="1">
    <location>
        <begin position="175"/>
        <end position="222"/>
    </location>
</feature>
<accession>A0A9N7Z3X9</accession>
<sequence>MEFGQQLQHLRAWQLLCTASLLLSVFSIRLGCLDFGYCPQRATVAAVSPSAVPTHSQAVSLPVALRRSPAVRDERRPTLRVLQTANESRMRKATADPALAYREGWRPFHRRGTAEQKARSPMVRSLVLGTQRSELLVDLRVRVEVWGVMSSCRNRRRGPPCERRLPPAGGVAEVIRETGPTRVPSRCGRPPYPVPSNGPPSAPPTDTAPRPKRRKAPAQATP</sequence>
<protein>
    <submittedName>
        <fullName evidence="2">Uncharacterized protein</fullName>
    </submittedName>
</protein>
<name>A0A9N7Z3X9_PLEPL</name>